<evidence type="ECO:0000313" key="19">
    <source>
        <dbReference type="Proteomes" id="UP000007464"/>
    </source>
</evidence>
<dbReference type="Pfam" id="PF06827">
    <property type="entry name" value="zf-FPG_IleRS"/>
    <property type="match status" value="1"/>
</dbReference>
<keyword evidence="11 14" id="KW-0030">Aminoacyl-tRNA synthetase</keyword>
<comment type="similarity">
    <text evidence="2 14">Belongs to the class-I aminoacyl-tRNA synthetase family. IleS type 1 subfamily.</text>
</comment>
<dbReference type="InterPro" id="IPR014729">
    <property type="entry name" value="Rossmann-like_a/b/a_fold"/>
</dbReference>
<feature type="short sequence motif" description="'HIGH' region" evidence="14">
    <location>
        <begin position="58"/>
        <end position="68"/>
    </location>
</feature>
<dbReference type="EMBL" id="CP002189">
    <property type="protein sequence ID" value="ADV33526.1"/>
    <property type="molecule type" value="Genomic_DNA"/>
</dbReference>
<keyword evidence="9 14" id="KW-0067">ATP-binding</keyword>
<dbReference type="STRING" id="859654.BVAF_119"/>
<evidence type="ECO:0000259" key="17">
    <source>
        <dbReference type="Pfam" id="PF08264"/>
    </source>
</evidence>
<dbReference type="GO" id="GO:0005524">
    <property type="term" value="F:ATP binding"/>
    <property type="evidence" value="ECO:0007669"/>
    <property type="project" value="UniProtKB-UniRule"/>
</dbReference>
<dbReference type="CDD" id="cd07960">
    <property type="entry name" value="Anticodon_Ia_Ile_BEm"/>
    <property type="match status" value="1"/>
</dbReference>
<gene>
    <name evidence="14 18" type="primary">ileS</name>
    <name evidence="18" type="ordered locus">BVAF_119</name>
</gene>
<dbReference type="InterPro" id="IPR002301">
    <property type="entry name" value="Ile-tRNA-ligase"/>
</dbReference>
<dbReference type="CDD" id="cd00818">
    <property type="entry name" value="IleRS_core"/>
    <property type="match status" value="1"/>
</dbReference>
<dbReference type="Gene3D" id="3.90.740.10">
    <property type="entry name" value="Valyl/Leucyl/Isoleucyl-tRNA synthetase, editing domain"/>
    <property type="match status" value="1"/>
</dbReference>
<dbReference type="PROSITE" id="PS00178">
    <property type="entry name" value="AA_TRNA_LIGASE_I"/>
    <property type="match status" value="1"/>
</dbReference>
<dbReference type="HAMAP" id="MF_02002">
    <property type="entry name" value="Ile_tRNA_synth_type1"/>
    <property type="match status" value="1"/>
</dbReference>
<evidence type="ECO:0000256" key="3">
    <source>
        <dbReference type="ARBA" id="ARBA00011245"/>
    </source>
</evidence>
<dbReference type="Pfam" id="PF08264">
    <property type="entry name" value="Anticodon_1"/>
    <property type="match status" value="1"/>
</dbReference>
<dbReference type="OrthoDB" id="9810365at2"/>
<dbReference type="NCBIfam" id="TIGR00392">
    <property type="entry name" value="ileS"/>
    <property type="match status" value="1"/>
</dbReference>
<dbReference type="GO" id="GO:0002161">
    <property type="term" value="F:aminoacyl-tRNA deacylase activity"/>
    <property type="evidence" value="ECO:0007669"/>
    <property type="project" value="InterPro"/>
</dbReference>
<comment type="function">
    <text evidence="12 14">Catalyzes the attachment of isoleucine to tRNA(Ile). As IleRS can inadvertently accommodate and process structurally similar amino acids such as valine, to avoid such errors it has two additional distinct tRNA(Ile)-dependent editing activities. One activity is designated as 'pretransfer' editing and involves the hydrolysis of activated Val-AMP. The other activity is designated 'posttransfer' editing and involves deacylation of mischarged Val-tRNA(Ile).</text>
</comment>
<dbReference type="InterPro" id="IPR033708">
    <property type="entry name" value="Anticodon_Ile_BEm"/>
</dbReference>
<evidence type="ECO:0000256" key="10">
    <source>
        <dbReference type="ARBA" id="ARBA00022917"/>
    </source>
</evidence>
<dbReference type="KEGG" id="bva:BVAF_119"/>
<feature type="binding site" evidence="14">
    <location>
        <position position="937"/>
    </location>
    <ligand>
        <name>Zn(2+)</name>
        <dbReference type="ChEBI" id="CHEBI:29105"/>
    </ligand>
</feature>
<dbReference type="GO" id="GO:0004822">
    <property type="term" value="F:isoleucine-tRNA ligase activity"/>
    <property type="evidence" value="ECO:0007669"/>
    <property type="project" value="UniProtKB-UniRule"/>
</dbReference>
<dbReference type="FunFam" id="3.40.50.620:FF:000042">
    <property type="entry name" value="Isoleucine--tRNA ligase"/>
    <property type="match status" value="1"/>
</dbReference>
<dbReference type="Pfam" id="PF00133">
    <property type="entry name" value="tRNA-synt_1"/>
    <property type="match status" value="1"/>
</dbReference>
<comment type="catalytic activity">
    <reaction evidence="13 14">
        <text>tRNA(Ile) + L-isoleucine + ATP = L-isoleucyl-tRNA(Ile) + AMP + diphosphate</text>
        <dbReference type="Rhea" id="RHEA:11060"/>
        <dbReference type="Rhea" id="RHEA-COMP:9666"/>
        <dbReference type="Rhea" id="RHEA-COMP:9695"/>
        <dbReference type="ChEBI" id="CHEBI:30616"/>
        <dbReference type="ChEBI" id="CHEBI:33019"/>
        <dbReference type="ChEBI" id="CHEBI:58045"/>
        <dbReference type="ChEBI" id="CHEBI:78442"/>
        <dbReference type="ChEBI" id="CHEBI:78528"/>
        <dbReference type="ChEBI" id="CHEBI:456215"/>
        <dbReference type="EC" id="6.1.1.5"/>
    </reaction>
</comment>
<keyword evidence="6 14" id="KW-0479">Metal-binding</keyword>
<evidence type="ECO:0000256" key="1">
    <source>
        <dbReference type="ARBA" id="ARBA00004496"/>
    </source>
</evidence>
<dbReference type="GO" id="GO:0000049">
    <property type="term" value="F:tRNA binding"/>
    <property type="evidence" value="ECO:0007669"/>
    <property type="project" value="InterPro"/>
</dbReference>
<feature type="binding site" evidence="14">
    <location>
        <position position="934"/>
    </location>
    <ligand>
        <name>Zn(2+)</name>
        <dbReference type="ChEBI" id="CHEBI:29105"/>
    </ligand>
</feature>
<dbReference type="HOGENOM" id="CLU_001493_7_0_6"/>
<dbReference type="Gene3D" id="1.10.730.20">
    <property type="match status" value="1"/>
</dbReference>
<feature type="binding site" evidence="14">
    <location>
        <position position="573"/>
    </location>
    <ligand>
        <name>L-isoleucyl-5'-AMP</name>
        <dbReference type="ChEBI" id="CHEBI:178002"/>
    </ligand>
</feature>
<keyword evidence="7 14" id="KW-0547">Nucleotide-binding</keyword>
<dbReference type="InterPro" id="IPR009008">
    <property type="entry name" value="Val/Leu/Ile-tRNA-synth_edit"/>
</dbReference>
<dbReference type="InterPro" id="IPR001412">
    <property type="entry name" value="aa-tRNA-synth_I_CS"/>
</dbReference>
<dbReference type="PRINTS" id="PR00984">
    <property type="entry name" value="TRNASYNTHILE"/>
</dbReference>
<comment type="subcellular location">
    <subcellularLocation>
        <location evidence="1 14">Cytoplasm</location>
    </subcellularLocation>
</comment>
<dbReference type="PANTHER" id="PTHR42765:SF1">
    <property type="entry name" value="ISOLEUCINE--TRNA LIGASE, MITOCHONDRIAL"/>
    <property type="match status" value="1"/>
</dbReference>
<evidence type="ECO:0000256" key="11">
    <source>
        <dbReference type="ARBA" id="ARBA00023146"/>
    </source>
</evidence>
<evidence type="ECO:0000256" key="9">
    <source>
        <dbReference type="ARBA" id="ARBA00022840"/>
    </source>
</evidence>
<keyword evidence="5 14" id="KW-0436">Ligase</keyword>
<evidence type="ECO:0000256" key="4">
    <source>
        <dbReference type="ARBA" id="ARBA00022490"/>
    </source>
</evidence>
<feature type="binding site" evidence="14">
    <location>
        <position position="917"/>
    </location>
    <ligand>
        <name>Zn(2+)</name>
        <dbReference type="ChEBI" id="CHEBI:29105"/>
    </ligand>
</feature>
<keyword evidence="8 14" id="KW-0862">Zinc</keyword>
<keyword evidence="4 14" id="KW-0963">Cytoplasm</keyword>
<feature type="binding site" evidence="14">
    <location>
        <position position="617"/>
    </location>
    <ligand>
        <name>ATP</name>
        <dbReference type="ChEBI" id="CHEBI:30616"/>
    </ligand>
</feature>
<evidence type="ECO:0000256" key="6">
    <source>
        <dbReference type="ARBA" id="ARBA00022723"/>
    </source>
</evidence>
<dbReference type="PANTHER" id="PTHR42765">
    <property type="entry name" value="SOLEUCYL-TRNA SYNTHETASE"/>
    <property type="match status" value="1"/>
</dbReference>
<feature type="binding site" evidence="14">
    <location>
        <position position="914"/>
    </location>
    <ligand>
        <name>Zn(2+)</name>
        <dbReference type="ChEBI" id="CHEBI:29105"/>
    </ligand>
</feature>
<dbReference type="EC" id="6.1.1.5" evidence="14"/>
<evidence type="ECO:0000256" key="2">
    <source>
        <dbReference type="ARBA" id="ARBA00006887"/>
    </source>
</evidence>
<sequence>MINYKNTLNLPHTEFPMRANLPDSEIKILKDWYENNLYEIIRIKKNKKKLFLLHDGPPYANGQIHLGHAINKILKDIILKFKGLSGYNAPYIPGWDCHGLPIELKVEQLIKKTGSYNNIDFKEFCSICRKYALEQIEIQKRDFIRLGVLGDWTHPYLTMDFKIEANIIRTLRKIISNGYLYRGIKPVYWCTQCCSVLANSEVEYYHNHCSNAVYVGFVVANNTCINKIFNTNVYESKVELIIWTTNLWTLPANQAISVHPDYIYQLIKTIDGKHIIIAAELVNVFMKCVQCISWVILGQILGGALEYLKVKHPFMLFNVPIILSKHITLNSGTGIVHIAPNHGIDDYFVFKKYKLKSNINSIVDEKGYYVCNIHPDLNKLNIFESNSIIIQLLRQSRNFLHVNFNYQHSYPYCWRHKTPLIFRITSQWFLDMDHMNLREKLLKESQKVVWIPSKGYTNMQSMIINRPDWCLSRQRVWGIPIPIFVHKKTEDFHPNTLEFLEKIAKLVENNGIQVWWDLKIEEFITDKQEANCYKKLYDVLDVWFDSGSTHDSVILDKFQSLQHKELKIDLYVEGSDQYRGWFMSSLITSVAINNKAPYKQVLSHGFTVDSQGNKMSKSLGNIISPKDIIDKFGSDVLRLWIASSDYSKDMTVSDRNLKSITEIYRRIRNTIRFCLANLNDFNPNKDLVLFQHMIELDRWAINHALSVQLKIISNYDNYQFHSVIQNIMQFCSIEMGSFYLDIIKDRQYTLKQASLARRSCQTALYHILEAMVRWISPILSFTADDIWKYIPGQRSRYVFTEEWYTGLSRLDNNLLIDNELWDIFIHVRSKVNKVIEQARTDGIIKGSLEAKITLYADSRLADKLRIFGDELAFGLITSSVTVVNNDDVGIITQDQKVNVVGLKITLEKAPGQKCLRCWNYTLNLSQNNSDVEICSRCVENVFGVGENRKFF</sequence>
<comment type="domain">
    <text evidence="14">IleRS has two distinct active sites: one for aminoacylation and one for editing. The misactivated valine is translocated from the active site to the editing site, which sterically excludes the correctly activated isoleucine. The single editing site contains two valyl binding pockets, one specific for each substrate (Val-AMP or Val-tRNA(Ile)).</text>
</comment>
<dbReference type="FunFam" id="3.40.50.620:FF:000048">
    <property type="entry name" value="Isoleucine--tRNA ligase"/>
    <property type="match status" value="1"/>
</dbReference>
<dbReference type="GO" id="GO:0005829">
    <property type="term" value="C:cytosol"/>
    <property type="evidence" value="ECO:0007669"/>
    <property type="project" value="TreeGrafter"/>
</dbReference>
<comment type="cofactor">
    <cofactor evidence="14">
        <name>Zn(2+)</name>
        <dbReference type="ChEBI" id="CHEBI:29105"/>
    </cofactor>
    <text evidence="14">Binds 1 zinc ion per subunit.</text>
</comment>
<accession>E8Q5M9</accession>
<dbReference type="SUPFAM" id="SSF52374">
    <property type="entry name" value="Nucleotidylyl transferase"/>
    <property type="match status" value="1"/>
</dbReference>
<dbReference type="InterPro" id="IPR013155">
    <property type="entry name" value="M/V/L/I-tRNA-synth_anticd-bd"/>
</dbReference>
<evidence type="ECO:0000259" key="15">
    <source>
        <dbReference type="Pfam" id="PF00133"/>
    </source>
</evidence>
<dbReference type="Proteomes" id="UP000007464">
    <property type="component" value="Chromosome"/>
</dbReference>
<dbReference type="RefSeq" id="WP_013516451.1">
    <property type="nucleotide sequence ID" value="NC_014909.2"/>
</dbReference>
<dbReference type="InterPro" id="IPR002300">
    <property type="entry name" value="aa-tRNA-synth_Ia"/>
</dbReference>
<feature type="domain" description="Methionyl/Valyl/Leucyl/Isoleucyl-tRNA synthetase anticodon-binding" evidence="17">
    <location>
        <begin position="697"/>
        <end position="853"/>
    </location>
</feature>
<evidence type="ECO:0000256" key="5">
    <source>
        <dbReference type="ARBA" id="ARBA00022598"/>
    </source>
</evidence>
<proteinExistence type="inferred from homology"/>
<evidence type="ECO:0000256" key="7">
    <source>
        <dbReference type="ARBA" id="ARBA00022741"/>
    </source>
</evidence>
<dbReference type="GO" id="GO:0006428">
    <property type="term" value="P:isoleucyl-tRNA aminoacylation"/>
    <property type="evidence" value="ECO:0007669"/>
    <property type="project" value="UniProtKB-UniRule"/>
</dbReference>
<dbReference type="SUPFAM" id="SSF47323">
    <property type="entry name" value="Anticodon-binding domain of a subclass of class I aminoacyl-tRNA synthetases"/>
    <property type="match status" value="1"/>
</dbReference>
<feature type="domain" description="Zinc finger FPG/IleRS-type" evidence="16">
    <location>
        <begin position="911"/>
        <end position="939"/>
    </location>
</feature>
<dbReference type="AlphaFoldDB" id="E8Q5M9"/>
<keyword evidence="19" id="KW-1185">Reference proteome</keyword>
<evidence type="ECO:0000256" key="14">
    <source>
        <dbReference type="HAMAP-Rule" id="MF_02002"/>
    </source>
</evidence>
<organism evidence="18 19">
    <name type="scientific">Blochmanniella vafra (strain BVAF)</name>
    <dbReference type="NCBI Taxonomy" id="859654"/>
    <lineage>
        <taxon>Bacteria</taxon>
        <taxon>Pseudomonadati</taxon>
        <taxon>Pseudomonadota</taxon>
        <taxon>Gammaproteobacteria</taxon>
        <taxon>Enterobacterales</taxon>
        <taxon>Enterobacteriaceae</taxon>
        <taxon>ant endosymbionts</taxon>
        <taxon>Candidatus Blochmanniella</taxon>
    </lineage>
</organism>
<dbReference type="SUPFAM" id="SSF50677">
    <property type="entry name" value="ValRS/IleRS/LeuRS editing domain"/>
    <property type="match status" value="1"/>
</dbReference>
<dbReference type="InterPro" id="IPR050081">
    <property type="entry name" value="Ile-tRNA_ligase"/>
</dbReference>
<evidence type="ECO:0000256" key="8">
    <source>
        <dbReference type="ARBA" id="ARBA00022833"/>
    </source>
</evidence>
<feature type="short sequence motif" description="'KMSKS' region" evidence="14">
    <location>
        <begin position="614"/>
        <end position="618"/>
    </location>
</feature>
<dbReference type="InterPro" id="IPR010663">
    <property type="entry name" value="Znf_FPG/IleRS"/>
</dbReference>
<dbReference type="FunFam" id="1.10.730.20:FF:000001">
    <property type="entry name" value="Isoleucine--tRNA ligase"/>
    <property type="match status" value="1"/>
</dbReference>
<reference evidence="18 19" key="1">
    <citation type="journal article" date="2010" name="BMC Genomics">
        <title>Unprecedented loss of ammonia assimilation capability in a urease-encoding bacterial mutualist.</title>
        <authorList>
            <person name="Williams L.E."/>
            <person name="Wernegreen J.J."/>
        </authorList>
    </citation>
    <scope>NUCLEOTIDE SEQUENCE [LARGE SCALE GENOMIC DNA]</scope>
    <source>
        <strain evidence="18 19">BVAF</strain>
    </source>
</reference>
<dbReference type="GO" id="GO:0008270">
    <property type="term" value="F:zinc ion binding"/>
    <property type="evidence" value="ECO:0007669"/>
    <property type="project" value="UniProtKB-UniRule"/>
</dbReference>
<dbReference type="InterPro" id="IPR023585">
    <property type="entry name" value="Ile-tRNA-ligase_type1"/>
</dbReference>
<feature type="domain" description="Aminoacyl-tRNA synthetase class Ia" evidence="15">
    <location>
        <begin position="28"/>
        <end position="652"/>
    </location>
</feature>
<dbReference type="Gene3D" id="3.40.50.620">
    <property type="entry name" value="HUPs"/>
    <property type="match status" value="2"/>
</dbReference>
<dbReference type="InterPro" id="IPR009080">
    <property type="entry name" value="tRNAsynth_Ia_anticodon-bd"/>
</dbReference>
<keyword evidence="10 14" id="KW-0648">Protein biosynthesis</keyword>
<evidence type="ECO:0000313" key="18">
    <source>
        <dbReference type="EMBL" id="ADV33526.1"/>
    </source>
</evidence>
<comment type="subunit">
    <text evidence="3 14">Monomer.</text>
</comment>
<name>E8Q5M9_BLOVB</name>
<evidence type="ECO:0000256" key="12">
    <source>
        <dbReference type="ARBA" id="ARBA00025217"/>
    </source>
</evidence>
<evidence type="ECO:0000259" key="16">
    <source>
        <dbReference type="Pfam" id="PF06827"/>
    </source>
</evidence>
<evidence type="ECO:0000256" key="13">
    <source>
        <dbReference type="ARBA" id="ARBA00048359"/>
    </source>
</evidence>
<protein>
    <recommendedName>
        <fullName evidence="14">Isoleucine--tRNA ligase</fullName>
        <ecNumber evidence="14">6.1.1.5</ecNumber>
    </recommendedName>
    <alternativeName>
        <fullName evidence="14">Isoleucyl-tRNA synthetase</fullName>
        <shortName evidence="14">IleRS</shortName>
    </alternativeName>
</protein>